<keyword evidence="1" id="KW-0175">Coiled coil</keyword>
<evidence type="ECO:0008006" key="4">
    <source>
        <dbReference type="Google" id="ProtNLM"/>
    </source>
</evidence>
<name>A0A7W3XUY0_9ACTN</name>
<sequence length="737" mass="81388">MAGSLIPGYEQTLALGFEHLGSAGVQPVVLTSSELSDGEAFEAPEGWTSYREPVWSHLTVSVEELLKQGPVLLVPPWEQKLMSGRRREAQGSTLAEMLGTCLPARPDSLMAILLPATAFVSEAPWAVDCRTAIAEHWDTLIVAFGEGVVVGAHSSFAVAAVFLRARAETRPPLRIFRMSQRDDPTTITQDFERLLNRGGGRVSHGYVARAVPAPHESLAFDLHDPTLLDRRDELASFGSVRRLGDLYDSLPRVHMASDSRWIRSEQSPETVRLIGGRDISRDGMITAPSDDTYWAEVPEKYLLAPGDLVVGAVSRTSDLYGFRAAQVTAESLPMAASHMTIALRPRQELEPQQVRLALMFLRTKLARALVGADGAHVNVRQLQALPIPQPDEALAKALDDLTSVKQQLRNWEAEADTVLESVFLEKTAALARSRVIRSGRTLRLRAEAASQIDDLGYTVRTRFPYPVAYRWRETEAHLSEGDSQTAYGAVLDAAEILLCYTAQLALALARSAGTELGAVAAIKEKFAGGRSGPGFGDWVAVLQEVATSRKLRKLPAEHPLNEIRSFLSDDDAANACKRLNDRRNDQAHLRRVDSIDLPHAIKDAFNDFETLVDNARFLADWPLLDIAEVRWDSLVRTSRVRYRELMGDHPVVPIKAMTLPSNDLEPGSLYLRDPNHGLHLLRPFLIGQDCIKCRTWSTFHVDRVPKGQVLLKSLEHGHVFKDPATDTASVLRVVGLL</sequence>
<accession>A0A7W3XUY0</accession>
<gene>
    <name evidence="2" type="ORF">FOE67_02410</name>
</gene>
<organism evidence="2 3">
    <name type="scientific">Streptomyces calidiresistens</name>
    <dbReference type="NCBI Taxonomy" id="1485586"/>
    <lineage>
        <taxon>Bacteria</taxon>
        <taxon>Bacillati</taxon>
        <taxon>Actinomycetota</taxon>
        <taxon>Actinomycetes</taxon>
        <taxon>Kitasatosporales</taxon>
        <taxon>Streptomycetaceae</taxon>
        <taxon>Streptomyces</taxon>
    </lineage>
</organism>
<dbReference type="RefSeq" id="WP_182660078.1">
    <property type="nucleotide sequence ID" value="NZ_VKHS01000024.1"/>
</dbReference>
<evidence type="ECO:0000256" key="1">
    <source>
        <dbReference type="SAM" id="Coils"/>
    </source>
</evidence>
<reference evidence="3" key="1">
    <citation type="submission" date="2019-10" db="EMBL/GenBank/DDBJ databases">
        <title>Streptomyces sp. nov., a novel actinobacterium isolated from alkaline environment.</title>
        <authorList>
            <person name="Golinska P."/>
        </authorList>
    </citation>
    <scope>NUCLEOTIDE SEQUENCE [LARGE SCALE GENOMIC DNA]</scope>
    <source>
        <strain evidence="3">DSM 42108</strain>
    </source>
</reference>
<protein>
    <recommendedName>
        <fullName evidence="4">Restriction endonuclease subunit S</fullName>
    </recommendedName>
</protein>
<proteinExistence type="predicted"/>
<keyword evidence="3" id="KW-1185">Reference proteome</keyword>
<dbReference type="Proteomes" id="UP000530234">
    <property type="component" value="Unassembled WGS sequence"/>
</dbReference>
<feature type="coiled-coil region" evidence="1">
    <location>
        <begin position="394"/>
        <end position="421"/>
    </location>
</feature>
<dbReference type="SUPFAM" id="SSF116734">
    <property type="entry name" value="DNA methylase specificity domain"/>
    <property type="match status" value="1"/>
</dbReference>
<dbReference type="EMBL" id="VKHS01000024">
    <property type="protein sequence ID" value="MBB0228395.1"/>
    <property type="molecule type" value="Genomic_DNA"/>
</dbReference>
<comment type="caution">
    <text evidence="2">The sequence shown here is derived from an EMBL/GenBank/DDBJ whole genome shotgun (WGS) entry which is preliminary data.</text>
</comment>
<evidence type="ECO:0000313" key="3">
    <source>
        <dbReference type="Proteomes" id="UP000530234"/>
    </source>
</evidence>
<dbReference type="AlphaFoldDB" id="A0A7W3XUY0"/>
<evidence type="ECO:0000313" key="2">
    <source>
        <dbReference type="EMBL" id="MBB0228395.1"/>
    </source>
</evidence>